<protein>
    <recommendedName>
        <fullName evidence="5">Phosphodiesterase</fullName>
    </recommendedName>
</protein>
<dbReference type="EMBL" id="MUZR01000003">
    <property type="protein sequence ID" value="OOC11379.1"/>
    <property type="molecule type" value="Genomic_DNA"/>
</dbReference>
<dbReference type="AlphaFoldDB" id="A0A1V3A259"/>
<evidence type="ECO:0000256" key="1">
    <source>
        <dbReference type="SAM" id="MobiDB-lite"/>
    </source>
</evidence>
<dbReference type="Proteomes" id="UP000189177">
    <property type="component" value="Unassembled WGS sequence"/>
</dbReference>
<name>A0A1V3A259_9GAMM</name>
<evidence type="ECO:0000313" key="4">
    <source>
        <dbReference type="Proteomes" id="UP000189177"/>
    </source>
</evidence>
<comment type="caution">
    <text evidence="3">The sequence shown here is derived from an EMBL/GenBank/DDBJ whole genome shotgun (WGS) entry which is preliminary data.</text>
</comment>
<feature type="region of interest" description="Disordered" evidence="1">
    <location>
        <begin position="50"/>
        <end position="81"/>
    </location>
</feature>
<gene>
    <name evidence="3" type="ORF">B1A74_01000</name>
</gene>
<proteinExistence type="predicted"/>
<keyword evidence="4" id="KW-1185">Reference proteome</keyword>
<feature type="compositionally biased region" description="Basic and acidic residues" evidence="1">
    <location>
        <begin position="50"/>
        <end position="68"/>
    </location>
</feature>
<reference evidence="3 4" key="1">
    <citation type="submission" date="2017-02" db="EMBL/GenBank/DDBJ databases">
        <title>Genomic diversity within the haloalkaliphilic genus Thioalkalivibrio.</title>
        <authorList>
            <person name="Ahn A.-C."/>
            <person name="Meier-Kolthoff J."/>
            <person name="Overmars L."/>
            <person name="Richter M."/>
            <person name="Woyke T."/>
            <person name="Sorokin D.Y."/>
            <person name="Muyzer G."/>
        </authorList>
    </citation>
    <scope>NUCLEOTIDE SEQUENCE [LARGE SCALE GENOMIC DNA]</scope>
    <source>
        <strain evidence="3 4">HL17</strain>
    </source>
</reference>
<keyword evidence="2" id="KW-0732">Signal</keyword>
<sequence length="110" mass="12004">MPGKRVASRSPIHRATGVLAALLLAGGAGLAGTAQADILRLEDGSFTIKERESVPTRGQTKETVRGRYGEPATRHPTVGEPPITRWDYGRFSVVFEDRWVIHTIVHGNDD</sequence>
<feature type="chain" id="PRO_5010715868" description="Phosphodiesterase" evidence="2">
    <location>
        <begin position="37"/>
        <end position="110"/>
    </location>
</feature>
<evidence type="ECO:0008006" key="5">
    <source>
        <dbReference type="Google" id="ProtNLM"/>
    </source>
</evidence>
<evidence type="ECO:0000313" key="3">
    <source>
        <dbReference type="EMBL" id="OOC11379.1"/>
    </source>
</evidence>
<evidence type="ECO:0000256" key="2">
    <source>
        <dbReference type="SAM" id="SignalP"/>
    </source>
</evidence>
<organism evidence="3 4">
    <name type="scientific">Thioalkalivibrio halophilus</name>
    <dbReference type="NCBI Taxonomy" id="252474"/>
    <lineage>
        <taxon>Bacteria</taxon>
        <taxon>Pseudomonadati</taxon>
        <taxon>Pseudomonadota</taxon>
        <taxon>Gammaproteobacteria</taxon>
        <taxon>Chromatiales</taxon>
        <taxon>Ectothiorhodospiraceae</taxon>
        <taxon>Thioalkalivibrio</taxon>
    </lineage>
</organism>
<accession>A0A1V3A259</accession>
<dbReference type="STRING" id="252474.B1A74_01000"/>
<feature type="signal peptide" evidence="2">
    <location>
        <begin position="1"/>
        <end position="36"/>
    </location>
</feature>